<gene>
    <name evidence="1" type="ORF">Azoinq_13915</name>
</gene>
<dbReference type="AlphaFoldDB" id="A0A975SQC0"/>
<accession>A0A975SQC0</accession>
<evidence type="ECO:0000313" key="1">
    <source>
        <dbReference type="EMBL" id="QWT50575.1"/>
    </source>
</evidence>
<organism evidence="1 2">
    <name type="scientific">Azospira inquinata</name>
    <dbReference type="NCBI Taxonomy" id="2785627"/>
    <lineage>
        <taxon>Bacteria</taxon>
        <taxon>Pseudomonadati</taxon>
        <taxon>Pseudomonadota</taxon>
        <taxon>Betaproteobacteria</taxon>
        <taxon>Rhodocyclales</taxon>
        <taxon>Rhodocyclaceae</taxon>
        <taxon>Azospira</taxon>
    </lineage>
</organism>
<dbReference type="EMBL" id="CP064782">
    <property type="protein sequence ID" value="QWT50575.1"/>
    <property type="molecule type" value="Genomic_DNA"/>
</dbReference>
<dbReference type="Pfam" id="PF12091">
    <property type="entry name" value="DUF3567"/>
    <property type="match status" value="1"/>
</dbReference>
<evidence type="ECO:0000313" key="2">
    <source>
        <dbReference type="Proteomes" id="UP000683428"/>
    </source>
</evidence>
<name>A0A975SQC0_9RHOO</name>
<dbReference type="KEGG" id="aiq:Azoinq_13915"/>
<proteinExistence type="predicted"/>
<dbReference type="Proteomes" id="UP000683428">
    <property type="component" value="Chromosome"/>
</dbReference>
<reference evidence="1" key="1">
    <citation type="submission" date="2020-11" db="EMBL/GenBank/DDBJ databases">
        <title>Azospira inquinata sp. nov.</title>
        <authorList>
            <person name="Moe W.M."/>
            <person name="Mikes M.C."/>
        </authorList>
    </citation>
    <scope>NUCLEOTIDE SEQUENCE</scope>
    <source>
        <strain evidence="1">Azo-3</strain>
    </source>
</reference>
<dbReference type="InterPro" id="IPR021951">
    <property type="entry name" value="DUF3567"/>
</dbReference>
<sequence length="77" mass="8502">MNLVYNSESYSVLAYPAQQGYELLDKEGQRSLFIQGAQALCFKASIEAVATETPEVETIDAFLDDYCAGSARPIVYQ</sequence>
<protein>
    <submittedName>
        <fullName evidence="1">DUF3567 family protein</fullName>
    </submittedName>
</protein>
<keyword evidence="2" id="KW-1185">Reference proteome</keyword>